<dbReference type="SUPFAM" id="SSF55729">
    <property type="entry name" value="Acyl-CoA N-acyltransferases (Nat)"/>
    <property type="match status" value="1"/>
</dbReference>
<sequence length="140" mass="16542">MVRIERREFEQVEAFIETIFREQTLDHFEEIREKIEETITLAAYKGEELAGSLVAQRKYDHLYIQYLTVSTAFQGQNIGTQLMETAENLAREMDIVNITLRTRHYQAADFYHKCGYTCYATLEDMPMRGVAMHYFVKRIV</sequence>
<evidence type="ECO:0000259" key="1">
    <source>
        <dbReference type="PROSITE" id="PS51186"/>
    </source>
</evidence>
<dbReference type="EMBL" id="WJQS01000007">
    <property type="protein sequence ID" value="MRI85858.1"/>
    <property type="molecule type" value="Genomic_DNA"/>
</dbReference>
<dbReference type="Pfam" id="PF00583">
    <property type="entry name" value="Acetyltransf_1"/>
    <property type="match status" value="1"/>
</dbReference>
<dbReference type="Proteomes" id="UP000430975">
    <property type="component" value="Unassembled WGS sequence"/>
</dbReference>
<proteinExistence type="predicted"/>
<accession>A0A6I2GMZ9</accession>
<dbReference type="Gene3D" id="3.40.630.30">
    <property type="match status" value="1"/>
</dbReference>
<dbReference type="AlphaFoldDB" id="A0A6I2GMZ9"/>
<dbReference type="RefSeq" id="WP_153863714.1">
    <property type="nucleotide sequence ID" value="NZ_WJQS01000007.1"/>
</dbReference>
<name>A0A6I2GMZ9_9LACT</name>
<dbReference type="InterPro" id="IPR000182">
    <property type="entry name" value="GNAT_dom"/>
</dbReference>
<gene>
    <name evidence="2" type="ORF">GIY09_08265</name>
</gene>
<reference evidence="2 3" key="1">
    <citation type="submission" date="2019-11" db="EMBL/GenBank/DDBJ databases">
        <title>Characterisation of Fundicoccus ignavus gen. nov. sp. nov., a novel genus of the family Aerococcaceae isolated from bulk tank milk.</title>
        <authorList>
            <person name="Siebert A."/>
            <person name="Huptas C."/>
            <person name="Wenning M."/>
            <person name="Scherer S."/>
            <person name="Doll E.V."/>
        </authorList>
    </citation>
    <scope>NUCLEOTIDE SEQUENCE [LARGE SCALE GENOMIC DNA]</scope>
    <source>
        <strain evidence="2 3">WS4759</strain>
    </source>
</reference>
<protein>
    <submittedName>
        <fullName evidence="2">GNAT family N-acetyltransferase</fullName>
    </submittedName>
</protein>
<feature type="domain" description="N-acetyltransferase" evidence="1">
    <location>
        <begin position="1"/>
        <end position="137"/>
    </location>
</feature>
<keyword evidence="2" id="KW-0808">Transferase</keyword>
<dbReference type="CDD" id="cd04301">
    <property type="entry name" value="NAT_SF"/>
    <property type="match status" value="1"/>
</dbReference>
<organism evidence="2 3">
    <name type="scientific">Fundicoccus ignavus</name>
    <dbReference type="NCBI Taxonomy" id="2664442"/>
    <lineage>
        <taxon>Bacteria</taxon>
        <taxon>Bacillati</taxon>
        <taxon>Bacillota</taxon>
        <taxon>Bacilli</taxon>
        <taxon>Lactobacillales</taxon>
        <taxon>Aerococcaceae</taxon>
        <taxon>Fundicoccus</taxon>
    </lineage>
</organism>
<keyword evidence="3" id="KW-1185">Reference proteome</keyword>
<comment type="caution">
    <text evidence="2">The sequence shown here is derived from an EMBL/GenBank/DDBJ whole genome shotgun (WGS) entry which is preliminary data.</text>
</comment>
<evidence type="ECO:0000313" key="3">
    <source>
        <dbReference type="Proteomes" id="UP000430975"/>
    </source>
</evidence>
<dbReference type="GO" id="GO:0016747">
    <property type="term" value="F:acyltransferase activity, transferring groups other than amino-acyl groups"/>
    <property type="evidence" value="ECO:0007669"/>
    <property type="project" value="InterPro"/>
</dbReference>
<evidence type="ECO:0000313" key="2">
    <source>
        <dbReference type="EMBL" id="MRI85858.1"/>
    </source>
</evidence>
<dbReference type="PROSITE" id="PS51186">
    <property type="entry name" value="GNAT"/>
    <property type="match status" value="1"/>
</dbReference>
<dbReference type="InterPro" id="IPR016181">
    <property type="entry name" value="Acyl_CoA_acyltransferase"/>
</dbReference>